<gene>
    <name evidence="3" type="primary">LOC101512480</name>
</gene>
<dbReference type="KEGG" id="cam:101512480"/>
<keyword evidence="1" id="KW-0812">Transmembrane</keyword>
<dbReference type="RefSeq" id="XP_004512650.1">
    <property type="nucleotide sequence ID" value="XM_004512593.2"/>
</dbReference>
<dbReference type="PANTHER" id="PTHR31881:SF15">
    <property type="entry name" value="PLANT_F12B17-70 PROTEIN"/>
    <property type="match status" value="1"/>
</dbReference>
<dbReference type="PaxDb" id="3827-XP_004512650.1"/>
<evidence type="ECO:0000313" key="3">
    <source>
        <dbReference type="RefSeq" id="XP_004512650.1"/>
    </source>
</evidence>
<sequence length="232" mass="26352">MEWKTYYLDLMLVPLEFLMTIGYYVWLWNKTRREPFSTTIGINAHARRFWVPTMLKDIEKKNILVAQSLRNQLMGSTLMATTSILLSAGLAALMSSTYSVKKPLDDVVYGAHGEFMVALKYVTLLTIFLFSFFCHTLSIRFLNQLSILICTPQDVMSMVTSEYLSDILEKGTTLNTIGNRVFYSALPLLLWIFGPVMVFLCSLVMLIVFYNLDVVCGSGKAKIILNGESNYV</sequence>
<name>A0A1S2Z047_CICAR</name>
<dbReference type="AlphaFoldDB" id="A0A1S2Z047"/>
<dbReference type="eggNOG" id="ENOG502QS3Z">
    <property type="taxonomic scope" value="Eukaryota"/>
</dbReference>
<dbReference type="Proteomes" id="UP000087171">
    <property type="component" value="Chromosome Ca8"/>
</dbReference>
<proteinExistence type="predicted"/>
<keyword evidence="2" id="KW-1185">Reference proteome</keyword>
<reference evidence="3" key="2">
    <citation type="submission" date="2025-08" db="UniProtKB">
        <authorList>
            <consortium name="RefSeq"/>
        </authorList>
    </citation>
    <scope>IDENTIFICATION</scope>
    <source>
        <tissue evidence="3">Etiolated seedlings</tissue>
    </source>
</reference>
<protein>
    <submittedName>
        <fullName evidence="3">Uncharacterized protein LOC101512480</fullName>
    </submittedName>
</protein>
<dbReference type="PANTHER" id="PTHR31881">
    <property type="match status" value="1"/>
</dbReference>
<dbReference type="InterPro" id="IPR006747">
    <property type="entry name" value="DUF599"/>
</dbReference>
<reference evidence="2" key="1">
    <citation type="journal article" date="2013" name="Nat. Biotechnol.">
        <title>Draft genome sequence of chickpea (Cicer arietinum) provides a resource for trait improvement.</title>
        <authorList>
            <person name="Varshney R.K."/>
            <person name="Song C."/>
            <person name="Saxena R.K."/>
            <person name="Azam S."/>
            <person name="Yu S."/>
            <person name="Sharpe A.G."/>
            <person name="Cannon S."/>
            <person name="Baek J."/>
            <person name="Rosen B.D."/>
            <person name="Tar'an B."/>
            <person name="Millan T."/>
            <person name="Zhang X."/>
            <person name="Ramsay L.D."/>
            <person name="Iwata A."/>
            <person name="Wang Y."/>
            <person name="Nelson W."/>
            <person name="Farmer A.D."/>
            <person name="Gaur P.M."/>
            <person name="Soderlund C."/>
            <person name="Penmetsa R.V."/>
            <person name="Xu C."/>
            <person name="Bharti A.K."/>
            <person name="He W."/>
            <person name="Winter P."/>
            <person name="Zhao S."/>
            <person name="Hane J.K."/>
            <person name="Carrasquilla-Garcia N."/>
            <person name="Condie J.A."/>
            <person name="Upadhyaya H.D."/>
            <person name="Luo M.C."/>
            <person name="Thudi M."/>
            <person name="Gowda C.L."/>
            <person name="Singh N.P."/>
            <person name="Lichtenzveig J."/>
            <person name="Gali K.K."/>
            <person name="Rubio J."/>
            <person name="Nadarajan N."/>
            <person name="Dolezel J."/>
            <person name="Bansal K.C."/>
            <person name="Xu X."/>
            <person name="Edwards D."/>
            <person name="Zhang G."/>
            <person name="Kahl G."/>
            <person name="Gil J."/>
            <person name="Singh K.B."/>
            <person name="Datta S.K."/>
            <person name="Jackson S.A."/>
            <person name="Wang J."/>
            <person name="Cook D.R."/>
        </authorList>
    </citation>
    <scope>NUCLEOTIDE SEQUENCE [LARGE SCALE GENOMIC DNA]</scope>
    <source>
        <strain evidence="2">cv. CDC Frontier</strain>
    </source>
</reference>
<organism evidence="2 3">
    <name type="scientific">Cicer arietinum</name>
    <name type="common">Chickpea</name>
    <name type="synonym">Garbanzo</name>
    <dbReference type="NCBI Taxonomy" id="3827"/>
    <lineage>
        <taxon>Eukaryota</taxon>
        <taxon>Viridiplantae</taxon>
        <taxon>Streptophyta</taxon>
        <taxon>Embryophyta</taxon>
        <taxon>Tracheophyta</taxon>
        <taxon>Spermatophyta</taxon>
        <taxon>Magnoliopsida</taxon>
        <taxon>eudicotyledons</taxon>
        <taxon>Gunneridae</taxon>
        <taxon>Pentapetalae</taxon>
        <taxon>rosids</taxon>
        <taxon>fabids</taxon>
        <taxon>Fabales</taxon>
        <taxon>Fabaceae</taxon>
        <taxon>Papilionoideae</taxon>
        <taxon>50 kb inversion clade</taxon>
        <taxon>NPAAA clade</taxon>
        <taxon>Hologalegina</taxon>
        <taxon>IRL clade</taxon>
        <taxon>Cicereae</taxon>
        <taxon>Cicer</taxon>
    </lineage>
</organism>
<feature type="transmembrane region" description="Helical" evidence="1">
    <location>
        <begin position="6"/>
        <end position="27"/>
    </location>
</feature>
<feature type="transmembrane region" description="Helical" evidence="1">
    <location>
        <begin position="78"/>
        <end position="98"/>
    </location>
</feature>
<dbReference type="GeneID" id="101512480"/>
<accession>A0A1S2Z047</accession>
<dbReference type="OrthoDB" id="761598at2759"/>
<keyword evidence="1" id="KW-1133">Transmembrane helix</keyword>
<dbReference type="Pfam" id="PF04654">
    <property type="entry name" value="DUF599"/>
    <property type="match status" value="1"/>
</dbReference>
<keyword evidence="1" id="KW-0472">Membrane</keyword>
<evidence type="ECO:0000313" key="2">
    <source>
        <dbReference type="Proteomes" id="UP000087171"/>
    </source>
</evidence>
<evidence type="ECO:0000256" key="1">
    <source>
        <dbReference type="SAM" id="Phobius"/>
    </source>
</evidence>
<feature type="transmembrane region" description="Helical" evidence="1">
    <location>
        <begin position="118"/>
        <end position="139"/>
    </location>
</feature>
<feature type="transmembrane region" description="Helical" evidence="1">
    <location>
        <begin position="188"/>
        <end position="210"/>
    </location>
</feature>